<comment type="similarity">
    <text evidence="1">Belongs to the UPF0167 family.</text>
</comment>
<organism evidence="2 3">
    <name type="scientific">Pedobacter agri</name>
    <dbReference type="NCBI Taxonomy" id="454586"/>
    <lineage>
        <taxon>Bacteria</taxon>
        <taxon>Pseudomonadati</taxon>
        <taxon>Bacteroidota</taxon>
        <taxon>Sphingobacteriia</taxon>
        <taxon>Sphingobacteriales</taxon>
        <taxon>Sphingobacteriaceae</taxon>
        <taxon>Pedobacter</taxon>
    </lineage>
</organism>
<name>A0A9X3DGU9_9SPHI</name>
<protein>
    <submittedName>
        <fullName evidence="2">CbrC family protein</fullName>
    </submittedName>
</protein>
<evidence type="ECO:0000313" key="3">
    <source>
        <dbReference type="Proteomes" id="UP001142592"/>
    </source>
</evidence>
<sequence>MDDRIEKLKEINILISSAISKSNKFWFEHVLPSQMSLPLFEKAEAQLNAILKDYPTDTNFWRMLCNVKTYTMDYAEAITALEKVIVLENKQKDKTQLLELMEHKDVPKPKAKVKITKSDSLQRALPYFKYHPEPTVTGAFETGTVVTCDCCKKPTDIYYTNPFFAVDEIEALCPWCIADGKAARKFEGSFQDDINVDDINDPEKLKELVERTPGYNGWQQEYWLAHCNDYCAFKGYVGWQEIEPLLDQFADIESDLAKAGGLKLTDLPNYLRDNGSCQGYLFQCICCNKYRIYYDFD</sequence>
<dbReference type="InterPro" id="IPR011990">
    <property type="entry name" value="TPR-like_helical_dom_sf"/>
</dbReference>
<proteinExistence type="inferred from homology"/>
<dbReference type="AlphaFoldDB" id="A0A9X3DGU9"/>
<keyword evidence="3" id="KW-1185">Reference proteome</keyword>
<reference evidence="2" key="1">
    <citation type="submission" date="2022-11" db="EMBL/GenBank/DDBJ databases">
        <authorList>
            <person name="Graham C."/>
            <person name="Newman J.D."/>
        </authorList>
    </citation>
    <scope>NUCLEOTIDE SEQUENCE</scope>
    <source>
        <strain evidence="2">DSM 19486</strain>
    </source>
</reference>
<dbReference type="RefSeq" id="WP_010599033.1">
    <property type="nucleotide sequence ID" value="NZ_JAPJUH010000004.1"/>
</dbReference>
<evidence type="ECO:0000313" key="2">
    <source>
        <dbReference type="EMBL" id="MCX3265761.1"/>
    </source>
</evidence>
<dbReference type="Proteomes" id="UP001142592">
    <property type="component" value="Unassembled WGS sequence"/>
</dbReference>
<comment type="caution">
    <text evidence="2">The sequence shown here is derived from an EMBL/GenBank/DDBJ whole genome shotgun (WGS) entry which is preliminary data.</text>
</comment>
<accession>A0A9X3DGU9</accession>
<dbReference type="EMBL" id="JAPJUH010000004">
    <property type="protein sequence ID" value="MCX3265761.1"/>
    <property type="molecule type" value="Genomic_DNA"/>
</dbReference>
<dbReference type="Pfam" id="PF03691">
    <property type="entry name" value="UPF0167"/>
    <property type="match status" value="1"/>
</dbReference>
<dbReference type="InterPro" id="IPR005363">
    <property type="entry name" value="UPF0167"/>
</dbReference>
<evidence type="ECO:0000256" key="1">
    <source>
        <dbReference type="ARBA" id="ARBA00008525"/>
    </source>
</evidence>
<gene>
    <name evidence="2" type="ORF">OQZ29_13470</name>
</gene>
<dbReference type="Gene3D" id="1.25.40.10">
    <property type="entry name" value="Tetratricopeptide repeat domain"/>
    <property type="match status" value="1"/>
</dbReference>